<protein>
    <submittedName>
        <fullName evidence="2">Uncharacterized protein</fullName>
    </submittedName>
</protein>
<feature type="region of interest" description="Disordered" evidence="1">
    <location>
        <begin position="14"/>
        <end position="44"/>
    </location>
</feature>
<keyword evidence="3" id="KW-1185">Reference proteome</keyword>
<dbReference type="AlphaFoldDB" id="A0A1Y1WJ00"/>
<organism evidence="2 3">
    <name type="scientific">Linderina pennispora</name>
    <dbReference type="NCBI Taxonomy" id="61395"/>
    <lineage>
        <taxon>Eukaryota</taxon>
        <taxon>Fungi</taxon>
        <taxon>Fungi incertae sedis</taxon>
        <taxon>Zoopagomycota</taxon>
        <taxon>Kickxellomycotina</taxon>
        <taxon>Kickxellomycetes</taxon>
        <taxon>Kickxellales</taxon>
        <taxon>Kickxellaceae</taxon>
        <taxon>Linderina</taxon>
    </lineage>
</organism>
<dbReference type="EMBL" id="MCFD01000002">
    <property type="protein sequence ID" value="ORX73308.1"/>
    <property type="molecule type" value="Genomic_DNA"/>
</dbReference>
<name>A0A1Y1WJ00_9FUNG</name>
<evidence type="ECO:0000313" key="2">
    <source>
        <dbReference type="EMBL" id="ORX73308.1"/>
    </source>
</evidence>
<sequence length="155" mass="17933">MCWRSSAGTCATGSLAARRRHSSGPSAHPKFLRSASNTQSMTAASGKRIGMRAIAQFSEERRAETLAMQCLRARDSWALYKKAEVRLSRLHRILLDRQCLRVLAVAHKIHQRFRYLVMYEVIYLPMELWNNLDNMNGIKYQKRLQEMYEQSGLAR</sequence>
<gene>
    <name evidence="2" type="ORF">DL89DRAFT_91084</name>
</gene>
<evidence type="ECO:0000313" key="3">
    <source>
        <dbReference type="Proteomes" id="UP000193922"/>
    </source>
</evidence>
<dbReference type="OrthoDB" id="439943at2759"/>
<accession>A0A1Y1WJ00</accession>
<dbReference type="RefSeq" id="XP_040746648.1">
    <property type="nucleotide sequence ID" value="XM_040892243.1"/>
</dbReference>
<proteinExistence type="predicted"/>
<feature type="compositionally biased region" description="Polar residues" evidence="1">
    <location>
        <begin position="34"/>
        <end position="43"/>
    </location>
</feature>
<evidence type="ECO:0000256" key="1">
    <source>
        <dbReference type="SAM" id="MobiDB-lite"/>
    </source>
</evidence>
<dbReference type="Proteomes" id="UP000193922">
    <property type="component" value="Unassembled WGS sequence"/>
</dbReference>
<comment type="caution">
    <text evidence="2">The sequence shown here is derived from an EMBL/GenBank/DDBJ whole genome shotgun (WGS) entry which is preliminary data.</text>
</comment>
<reference evidence="2 3" key="1">
    <citation type="submission" date="2016-07" db="EMBL/GenBank/DDBJ databases">
        <title>Pervasive Adenine N6-methylation of Active Genes in Fungi.</title>
        <authorList>
            <consortium name="DOE Joint Genome Institute"/>
            <person name="Mondo S.J."/>
            <person name="Dannebaum R.O."/>
            <person name="Kuo R.C."/>
            <person name="Labutti K."/>
            <person name="Haridas S."/>
            <person name="Kuo A."/>
            <person name="Salamov A."/>
            <person name="Ahrendt S.R."/>
            <person name="Lipzen A."/>
            <person name="Sullivan W."/>
            <person name="Andreopoulos W.B."/>
            <person name="Clum A."/>
            <person name="Lindquist E."/>
            <person name="Daum C."/>
            <person name="Ramamoorthy G.K."/>
            <person name="Gryganskyi A."/>
            <person name="Culley D."/>
            <person name="Magnuson J.K."/>
            <person name="James T.Y."/>
            <person name="O'Malley M.A."/>
            <person name="Stajich J.E."/>
            <person name="Spatafora J.W."/>
            <person name="Visel A."/>
            <person name="Grigoriev I.V."/>
        </authorList>
    </citation>
    <scope>NUCLEOTIDE SEQUENCE [LARGE SCALE GENOMIC DNA]</scope>
    <source>
        <strain evidence="2 3">ATCC 12442</strain>
    </source>
</reference>
<dbReference type="GeneID" id="63808891"/>